<feature type="transmembrane region" description="Helical" evidence="10">
    <location>
        <begin position="820"/>
        <end position="840"/>
    </location>
</feature>
<keyword evidence="6" id="KW-0460">Magnesium</keyword>
<dbReference type="Pfam" id="PF00122">
    <property type="entry name" value="E1-E2_ATPase"/>
    <property type="match status" value="1"/>
</dbReference>
<name>A0A0C1ZUA0_9BACT</name>
<feature type="transmembrane region" description="Helical" evidence="10">
    <location>
        <begin position="709"/>
        <end position="730"/>
    </location>
</feature>
<dbReference type="Pfam" id="PF13246">
    <property type="entry name" value="Cation_ATPase"/>
    <property type="match status" value="1"/>
</dbReference>
<evidence type="ECO:0000313" key="13">
    <source>
        <dbReference type="Proteomes" id="UP000031599"/>
    </source>
</evidence>
<dbReference type="SUPFAM" id="SSF56784">
    <property type="entry name" value="HAD-like"/>
    <property type="match status" value="1"/>
</dbReference>
<dbReference type="InterPro" id="IPR006068">
    <property type="entry name" value="ATPase_P-typ_cation-transptr_C"/>
</dbReference>
<dbReference type="InterPro" id="IPR004014">
    <property type="entry name" value="ATPase_P-typ_cation-transptr_N"/>
</dbReference>
<protein>
    <submittedName>
        <fullName evidence="12">Cation-transporting ATPase, E1-E2 family protein</fullName>
    </submittedName>
</protein>
<keyword evidence="4" id="KW-0547">Nucleotide-binding</keyword>
<dbReference type="Gene3D" id="3.40.50.1000">
    <property type="entry name" value="HAD superfamily/HAD-like"/>
    <property type="match status" value="1"/>
</dbReference>
<dbReference type="InterPro" id="IPR001757">
    <property type="entry name" value="P_typ_ATPase"/>
</dbReference>
<keyword evidence="7" id="KW-1278">Translocase</keyword>
<comment type="caution">
    <text evidence="12">The sequence shown here is derived from an EMBL/GenBank/DDBJ whole genome shotgun (WGS) entry which is preliminary data.</text>
</comment>
<feature type="transmembrane region" description="Helical" evidence="10">
    <location>
        <begin position="679"/>
        <end position="703"/>
    </location>
</feature>
<keyword evidence="5" id="KW-0067">ATP-binding</keyword>
<evidence type="ECO:0000256" key="9">
    <source>
        <dbReference type="ARBA" id="ARBA00023136"/>
    </source>
</evidence>
<dbReference type="SUPFAM" id="SSF81665">
    <property type="entry name" value="Calcium ATPase, transmembrane domain M"/>
    <property type="match status" value="1"/>
</dbReference>
<feature type="transmembrane region" description="Helical" evidence="10">
    <location>
        <begin position="751"/>
        <end position="770"/>
    </location>
</feature>
<evidence type="ECO:0000256" key="8">
    <source>
        <dbReference type="ARBA" id="ARBA00022989"/>
    </source>
</evidence>
<dbReference type="Pfam" id="PF08282">
    <property type="entry name" value="Hydrolase_3"/>
    <property type="match status" value="1"/>
</dbReference>
<dbReference type="AlphaFoldDB" id="A0A0C1ZUA0"/>
<dbReference type="SMART" id="SM00831">
    <property type="entry name" value="Cation_ATPase_N"/>
    <property type="match status" value="1"/>
</dbReference>
<feature type="transmembrane region" description="Helical" evidence="10">
    <location>
        <begin position="262"/>
        <end position="288"/>
    </location>
</feature>
<dbReference type="PRINTS" id="PR00120">
    <property type="entry name" value="HATPASE"/>
</dbReference>
<evidence type="ECO:0000256" key="7">
    <source>
        <dbReference type="ARBA" id="ARBA00022967"/>
    </source>
</evidence>
<dbReference type="Proteomes" id="UP000031599">
    <property type="component" value="Unassembled WGS sequence"/>
</dbReference>
<comment type="subcellular location">
    <subcellularLocation>
        <location evidence="1">Endomembrane system</location>
        <topology evidence="1">Multi-pass membrane protein</topology>
    </subcellularLocation>
</comment>
<evidence type="ECO:0000256" key="3">
    <source>
        <dbReference type="ARBA" id="ARBA00022692"/>
    </source>
</evidence>
<dbReference type="PRINTS" id="PR00119">
    <property type="entry name" value="CATATPASE"/>
</dbReference>
<dbReference type="InterPro" id="IPR023214">
    <property type="entry name" value="HAD_sf"/>
</dbReference>
<keyword evidence="8 10" id="KW-1133">Transmembrane helix</keyword>
<dbReference type="GO" id="GO:0005524">
    <property type="term" value="F:ATP binding"/>
    <property type="evidence" value="ECO:0007669"/>
    <property type="project" value="UniProtKB-KW"/>
</dbReference>
<proteinExistence type="predicted"/>
<keyword evidence="2" id="KW-0597">Phosphoprotein</keyword>
<dbReference type="PROSITE" id="PS00154">
    <property type="entry name" value="ATPASE_E1_E2"/>
    <property type="match status" value="1"/>
</dbReference>
<organism evidence="12 13">
    <name type="scientific">Enhygromyxa salina</name>
    <dbReference type="NCBI Taxonomy" id="215803"/>
    <lineage>
        <taxon>Bacteria</taxon>
        <taxon>Pseudomonadati</taxon>
        <taxon>Myxococcota</taxon>
        <taxon>Polyangia</taxon>
        <taxon>Nannocystales</taxon>
        <taxon>Nannocystaceae</taxon>
        <taxon>Enhygromyxa</taxon>
    </lineage>
</organism>
<dbReference type="InterPro" id="IPR023299">
    <property type="entry name" value="ATPase_P-typ_cyto_dom_N"/>
</dbReference>
<dbReference type="InterPro" id="IPR036412">
    <property type="entry name" value="HAD-like_sf"/>
</dbReference>
<feature type="transmembrane region" description="Helical" evidence="10">
    <location>
        <begin position="782"/>
        <end position="799"/>
    </location>
</feature>
<dbReference type="Pfam" id="PF00690">
    <property type="entry name" value="Cation_ATPase_N"/>
    <property type="match status" value="1"/>
</dbReference>
<dbReference type="InterPro" id="IPR023298">
    <property type="entry name" value="ATPase_P-typ_TM_dom_sf"/>
</dbReference>
<evidence type="ECO:0000256" key="6">
    <source>
        <dbReference type="ARBA" id="ARBA00022842"/>
    </source>
</evidence>
<feature type="transmembrane region" description="Helical" evidence="10">
    <location>
        <begin position="852"/>
        <end position="872"/>
    </location>
</feature>
<dbReference type="PANTHER" id="PTHR42861">
    <property type="entry name" value="CALCIUM-TRANSPORTING ATPASE"/>
    <property type="match status" value="1"/>
</dbReference>
<dbReference type="SFLD" id="SFLDS00003">
    <property type="entry name" value="Haloacid_Dehalogenase"/>
    <property type="match status" value="1"/>
</dbReference>
<sequence length="894" mass="95773">MAETLATLGVDPERGLSDAEADARRREHGLNQLDQVETRSWVKILVGQFRSIVVALLGAAMILAFATRRWPEGLAVLAVLVINAGIGFFTEYRAVRSIAALRKLSEHQTRVRRDGHEREIGATELVPGDIVTLGVGDLVPADLRLISGEHLRINEAALTGESVPVDKLPDEIAEHALVPERTNILHKGTSVVDGHALGVVVETGGRTEFGHIAALAGHAESGLAPMQRSLDQLGHRLAWVTLAIVGLTLWQDLGVERRDPTLALETALALGIAAIPEGLPIVATIALARGMYVLAQRNALVNRLTAVETLGATRVIFTDKTGTLTENRMRLRKVVTPAGEYTIALDGGPGETWARLDTGTLRALEVAVFCNGASLDELADEDNPRGDPTELALLAAGRRLGLERSTVLEQMPELRVERFEPRVEKMATFHALDGKVYVTVKGAPAAVLAVCTQIVGATGEGGAPLTEQQRSAWQAQAAALGSEGLRVLALADKQVDSVRARPYEQLRFVGLVGLLDPPRAGVKAAIDRCQAAGIRVAMVTGDLPETAMAIAAAVGIIGDVGDPEAVVMHGRDLKPPARLDAAGRDRVHAANIYARVSPEQKLHLVRIYQGRHEIVAMTGDGINDAPALKQADIGIAMGKRGTEAAKQVADMVLRDDAFETIVVAVEQGRVIFANIRKAVMFMLCTNVAEIIAVSVASLAGWMLPLLPLQLLYLNVLTDVFPALALGVGPGSGDEMRDPPRDPTEPVLTRRHWFEIVGFAAVMGACVLVSGQLAQRVLGLDDPSAVTISFLTLVLCQLWFPLSLRDPKSGILRNEITRNPWMWGALGVCAVLVVAALYLPGLSDLLDTRPPSVRGWALIVGMSLVPMVVGQIVRIRQKLRAAPSDAWGRRPWGPA</sequence>
<dbReference type="GO" id="GO:0016887">
    <property type="term" value="F:ATP hydrolysis activity"/>
    <property type="evidence" value="ECO:0007669"/>
    <property type="project" value="InterPro"/>
</dbReference>
<dbReference type="InterPro" id="IPR018303">
    <property type="entry name" value="ATPase_P-typ_P_site"/>
</dbReference>
<feature type="transmembrane region" description="Helical" evidence="10">
    <location>
        <begin position="73"/>
        <end position="95"/>
    </location>
</feature>
<dbReference type="Gene3D" id="2.70.150.10">
    <property type="entry name" value="Calcium-transporting ATPase, cytoplasmic transduction domain A"/>
    <property type="match status" value="1"/>
</dbReference>
<dbReference type="FunFam" id="2.70.150.10:FF:000160">
    <property type="entry name" value="Sarcoplasmic/endoplasmic reticulum calcium ATPase 1"/>
    <property type="match status" value="1"/>
</dbReference>
<evidence type="ECO:0000256" key="1">
    <source>
        <dbReference type="ARBA" id="ARBA00004127"/>
    </source>
</evidence>
<keyword evidence="9 10" id="KW-0472">Membrane</keyword>
<gene>
    <name evidence="12" type="ORF">DB30_06517</name>
</gene>
<dbReference type="Gene3D" id="1.20.1110.10">
    <property type="entry name" value="Calcium-transporting ATPase, transmembrane domain"/>
    <property type="match status" value="1"/>
</dbReference>
<evidence type="ECO:0000256" key="10">
    <source>
        <dbReference type="SAM" id="Phobius"/>
    </source>
</evidence>
<evidence type="ECO:0000313" key="12">
    <source>
        <dbReference type="EMBL" id="KIG14638.1"/>
    </source>
</evidence>
<keyword evidence="3 10" id="KW-0812">Transmembrane</keyword>
<dbReference type="SFLD" id="SFLDG00002">
    <property type="entry name" value="C1.7:_P-type_atpase_like"/>
    <property type="match status" value="1"/>
</dbReference>
<feature type="domain" description="Cation-transporting P-type ATPase N-terminal" evidence="11">
    <location>
        <begin position="1"/>
        <end position="69"/>
    </location>
</feature>
<dbReference type="EMBL" id="JMCC02000069">
    <property type="protein sequence ID" value="KIG14638.1"/>
    <property type="molecule type" value="Genomic_DNA"/>
</dbReference>
<dbReference type="Pfam" id="PF00689">
    <property type="entry name" value="Cation_ATPase_C"/>
    <property type="match status" value="1"/>
</dbReference>
<dbReference type="NCBIfam" id="TIGR01494">
    <property type="entry name" value="ATPase_P-type"/>
    <property type="match status" value="2"/>
</dbReference>
<evidence type="ECO:0000256" key="2">
    <source>
        <dbReference type="ARBA" id="ARBA00022553"/>
    </source>
</evidence>
<dbReference type="GO" id="GO:0012505">
    <property type="term" value="C:endomembrane system"/>
    <property type="evidence" value="ECO:0007669"/>
    <property type="project" value="UniProtKB-SubCell"/>
</dbReference>
<dbReference type="InterPro" id="IPR008250">
    <property type="entry name" value="ATPase_P-typ_transduc_dom_A_sf"/>
</dbReference>
<accession>A0A0C1ZUA0</accession>
<evidence type="ECO:0000256" key="5">
    <source>
        <dbReference type="ARBA" id="ARBA00022840"/>
    </source>
</evidence>
<dbReference type="Gene3D" id="3.40.1110.10">
    <property type="entry name" value="Calcium-transporting ATPase, cytoplasmic domain N"/>
    <property type="match status" value="1"/>
</dbReference>
<evidence type="ECO:0000256" key="4">
    <source>
        <dbReference type="ARBA" id="ARBA00022741"/>
    </source>
</evidence>
<evidence type="ECO:0000259" key="11">
    <source>
        <dbReference type="SMART" id="SM00831"/>
    </source>
</evidence>
<dbReference type="InterPro" id="IPR044492">
    <property type="entry name" value="P_typ_ATPase_HD_dom"/>
</dbReference>
<dbReference type="InterPro" id="IPR059000">
    <property type="entry name" value="ATPase_P-type_domA"/>
</dbReference>
<dbReference type="GO" id="GO:0016020">
    <property type="term" value="C:membrane"/>
    <property type="evidence" value="ECO:0007669"/>
    <property type="project" value="InterPro"/>
</dbReference>
<feature type="transmembrane region" description="Helical" evidence="10">
    <location>
        <begin position="49"/>
        <end position="67"/>
    </location>
</feature>
<dbReference type="SFLD" id="SFLDF00027">
    <property type="entry name" value="p-type_atpase"/>
    <property type="match status" value="1"/>
</dbReference>
<dbReference type="SUPFAM" id="SSF81660">
    <property type="entry name" value="Metal cation-transporting ATPase, ATP-binding domain N"/>
    <property type="match status" value="1"/>
</dbReference>
<reference evidence="12 13" key="1">
    <citation type="submission" date="2014-12" db="EMBL/GenBank/DDBJ databases">
        <title>Genome assembly of Enhygromyxa salina DSM 15201.</title>
        <authorList>
            <person name="Sharma G."/>
            <person name="Subramanian S."/>
        </authorList>
    </citation>
    <scope>NUCLEOTIDE SEQUENCE [LARGE SCALE GENOMIC DNA]</scope>
    <source>
        <strain evidence="12 13">DSM 15201</strain>
    </source>
</reference>
<dbReference type="SUPFAM" id="SSF81653">
    <property type="entry name" value="Calcium ATPase, transduction domain A"/>
    <property type="match status" value="1"/>
</dbReference>